<dbReference type="GeneID" id="28830676"/>
<protein>
    <submittedName>
        <fullName evidence="1">Uncharacterized protein</fullName>
    </submittedName>
</protein>
<accession>A0A132B414</accession>
<keyword evidence="2" id="KW-1185">Reference proteome</keyword>
<dbReference type="KEGG" id="psco:LY89DRAFT_743411"/>
<name>A0A132B414_MOLSC</name>
<gene>
    <name evidence="1" type="ORF">LY89DRAFT_743411</name>
</gene>
<proteinExistence type="predicted"/>
<dbReference type="AlphaFoldDB" id="A0A132B414"/>
<evidence type="ECO:0000313" key="1">
    <source>
        <dbReference type="EMBL" id="KUJ06769.1"/>
    </source>
</evidence>
<dbReference type="RefSeq" id="XP_018061124.1">
    <property type="nucleotide sequence ID" value="XM_018220950.1"/>
</dbReference>
<dbReference type="InParanoid" id="A0A132B414"/>
<evidence type="ECO:0000313" key="2">
    <source>
        <dbReference type="Proteomes" id="UP000070700"/>
    </source>
</evidence>
<dbReference type="EMBL" id="KQ947443">
    <property type="protein sequence ID" value="KUJ06769.1"/>
    <property type="molecule type" value="Genomic_DNA"/>
</dbReference>
<dbReference type="Proteomes" id="UP000070700">
    <property type="component" value="Unassembled WGS sequence"/>
</dbReference>
<organism evidence="1 2">
    <name type="scientific">Mollisia scopiformis</name>
    <name type="common">Conifer needle endophyte fungus</name>
    <name type="synonym">Phialocephala scopiformis</name>
    <dbReference type="NCBI Taxonomy" id="149040"/>
    <lineage>
        <taxon>Eukaryota</taxon>
        <taxon>Fungi</taxon>
        <taxon>Dikarya</taxon>
        <taxon>Ascomycota</taxon>
        <taxon>Pezizomycotina</taxon>
        <taxon>Leotiomycetes</taxon>
        <taxon>Helotiales</taxon>
        <taxon>Mollisiaceae</taxon>
        <taxon>Mollisia</taxon>
    </lineage>
</organism>
<reference evidence="1 2" key="1">
    <citation type="submission" date="2015-10" db="EMBL/GenBank/DDBJ databases">
        <title>Full genome of DAOMC 229536 Phialocephala scopiformis, a fungal endophyte of spruce producing the potent anti-insectan compound rugulosin.</title>
        <authorList>
            <consortium name="DOE Joint Genome Institute"/>
            <person name="Walker A.K."/>
            <person name="Frasz S.L."/>
            <person name="Seifert K.A."/>
            <person name="Miller J.D."/>
            <person name="Mondo S.J."/>
            <person name="Labutti K."/>
            <person name="Lipzen A."/>
            <person name="Dockter R."/>
            <person name="Kennedy M."/>
            <person name="Grigoriev I.V."/>
            <person name="Spatafora J.W."/>
        </authorList>
    </citation>
    <scope>NUCLEOTIDE SEQUENCE [LARGE SCALE GENOMIC DNA]</scope>
    <source>
        <strain evidence="1 2">CBS 120377</strain>
    </source>
</reference>
<sequence length="154" mass="17317">MFSTLSATREISLNNGRVMFATQSLLWNQSMLSIGRPGYASSPFQFPRTRATRVKTLQIPGRQRRYFSATHHRSRNNTQSSNNSTSAKLTLSKSLILLGLDVILIESYYFREYVEYHIAKLSIGQQAAEISNVPHLQTMLGIAPMPVFIHVGGQ</sequence>